<comment type="similarity">
    <text evidence="1">Belongs to the glycosyl hydrolase 3 family.</text>
</comment>
<evidence type="ECO:0000259" key="5">
    <source>
        <dbReference type="SMART" id="SM01217"/>
    </source>
</evidence>
<dbReference type="GO" id="GO:0004553">
    <property type="term" value="F:hydrolase activity, hydrolyzing O-glycosyl compounds"/>
    <property type="evidence" value="ECO:0007669"/>
    <property type="project" value="InterPro"/>
</dbReference>
<evidence type="ECO:0000313" key="6">
    <source>
        <dbReference type="EMBL" id="NGN67136.1"/>
    </source>
</evidence>
<accession>A0A6G4U600</accession>
<evidence type="ECO:0000313" key="7">
    <source>
        <dbReference type="Proteomes" id="UP000481583"/>
    </source>
</evidence>
<dbReference type="Proteomes" id="UP000481583">
    <property type="component" value="Unassembled WGS sequence"/>
</dbReference>
<dbReference type="Gene3D" id="3.40.50.1700">
    <property type="entry name" value="Glycoside hydrolase family 3 C-terminal domain"/>
    <property type="match status" value="1"/>
</dbReference>
<dbReference type="InterPro" id="IPR001764">
    <property type="entry name" value="Glyco_hydro_3_N"/>
</dbReference>
<keyword evidence="4" id="KW-0732">Signal</keyword>
<keyword evidence="2" id="KW-0378">Hydrolase</keyword>
<dbReference type="AlphaFoldDB" id="A0A6G4U600"/>
<feature type="domain" description="Fibronectin type III-like" evidence="5">
    <location>
        <begin position="768"/>
        <end position="839"/>
    </location>
</feature>
<dbReference type="Pfam" id="PF14310">
    <property type="entry name" value="Fn3-like"/>
    <property type="match status" value="1"/>
</dbReference>
<dbReference type="PANTHER" id="PTHR42715">
    <property type="entry name" value="BETA-GLUCOSIDASE"/>
    <property type="match status" value="1"/>
</dbReference>
<name>A0A6G4U600_9ACTN</name>
<dbReference type="SUPFAM" id="SSF52279">
    <property type="entry name" value="Beta-D-glucan exohydrolase, C-terminal domain"/>
    <property type="match status" value="1"/>
</dbReference>
<dbReference type="InterPro" id="IPR002772">
    <property type="entry name" value="Glyco_hydro_3_C"/>
</dbReference>
<evidence type="ECO:0000256" key="3">
    <source>
        <dbReference type="SAM" id="MobiDB-lite"/>
    </source>
</evidence>
<feature type="region of interest" description="Disordered" evidence="3">
    <location>
        <begin position="32"/>
        <end position="62"/>
    </location>
</feature>
<dbReference type="GO" id="GO:0005975">
    <property type="term" value="P:carbohydrate metabolic process"/>
    <property type="evidence" value="ECO:0007669"/>
    <property type="project" value="InterPro"/>
</dbReference>
<feature type="compositionally biased region" description="Basic and acidic residues" evidence="3">
    <location>
        <begin position="685"/>
        <end position="698"/>
    </location>
</feature>
<reference evidence="6 7" key="1">
    <citation type="submission" date="2020-02" db="EMBL/GenBank/DDBJ databases">
        <title>Whole-genome analyses of novel actinobacteria.</title>
        <authorList>
            <person name="Sahin N."/>
        </authorList>
    </citation>
    <scope>NUCLEOTIDE SEQUENCE [LARGE SCALE GENOMIC DNA]</scope>
    <source>
        <strain evidence="6 7">A7024</strain>
    </source>
</reference>
<dbReference type="RefSeq" id="WP_165240436.1">
    <property type="nucleotide sequence ID" value="NZ_JAAKZV010000126.1"/>
</dbReference>
<dbReference type="SMART" id="SM01217">
    <property type="entry name" value="Fn3_like"/>
    <property type="match status" value="1"/>
</dbReference>
<dbReference type="EMBL" id="JAAKZV010000126">
    <property type="protein sequence ID" value="NGN67136.1"/>
    <property type="molecule type" value="Genomic_DNA"/>
</dbReference>
<dbReference type="InterPro" id="IPR013783">
    <property type="entry name" value="Ig-like_fold"/>
</dbReference>
<proteinExistence type="inferred from homology"/>
<sequence>MSRPHPSRRNALRLAGAIAVAAAATATMPAAGAQATGAGGARTKAGSSTAGTARTAGAAGTAATAALTPRVRKLLADLTLDEKISLLHGHTDPDSLGQAGYVPGVPRLGIPALRLTDGPAGVRVTAHATALPAPILLAAAFSPELARAYGKVIGHEGRALGQDVLLSPMVNLIRTPYAGRNFETFSEDPLLSGDLVAAEIKGIQGEHMIATVKHFALNNQEHERNTIDVRATEQTKQEMELRPFAAAIEAGSGAVMGSYNRVDGTYACENKALLTDVLREQWGFEGWVMTDWFAAHSTAAAISAGLDMEMPDDKYFGPALKKAVQDGTVAERLVDRSAGRILAILDRFGLLDGSIPKRPKRDAAAGAETAHRIAVAGATLLRNERHALPLSGRAARSLAVIGPTGELPFVSGGGSAHVIPDHADSPLDVLKKRADSVRYALGEDIFGKAIPKEALSPAADLDHTGGAAIPAGKPFSYDGQIAAESDDEWTFVIQFSGAAADRPKVELDGKELFPQLPGFGEYFSGGLVSTTPGGLSVRRTAVKVSAGSHALRITADGGKEGQQFRLTRITSETQAADVAAAVAAARKAATAVVFAYEDATEGKDRTTIALPGNQDALIRAVTRANPNTVVVLNTSSAVSMPWLRDTAAVLQMYYPGQEGARATADVLYGDANPGGRLTQSYPANDDVHATAGDPRRYPGVDGVEEYSEGIHLGYRWFDEKGRRPLFPFGYGLSYTSFAYSRLQVEAADDDGLEVSFTVRNTGRRAGADVPQVYVGPSRELKLDQAVRSLAGYRRVELEPGRSERVTVRVSASTLSSWSEDEHGWVLGTGRREVWVGASARDLRLHGRVEVGRD</sequence>
<evidence type="ECO:0000256" key="1">
    <source>
        <dbReference type="ARBA" id="ARBA00005336"/>
    </source>
</evidence>
<dbReference type="PANTHER" id="PTHR42715:SF10">
    <property type="entry name" value="BETA-GLUCOSIDASE"/>
    <property type="match status" value="1"/>
</dbReference>
<dbReference type="InterPro" id="IPR017853">
    <property type="entry name" value="GH"/>
</dbReference>
<dbReference type="SUPFAM" id="SSF51445">
    <property type="entry name" value="(Trans)glycosidases"/>
    <property type="match status" value="1"/>
</dbReference>
<dbReference type="InterPro" id="IPR036962">
    <property type="entry name" value="Glyco_hydro_3_N_sf"/>
</dbReference>
<dbReference type="PRINTS" id="PR00133">
    <property type="entry name" value="GLHYDRLASE3"/>
</dbReference>
<evidence type="ECO:0000256" key="4">
    <source>
        <dbReference type="SAM" id="SignalP"/>
    </source>
</evidence>
<dbReference type="Gene3D" id="2.60.40.10">
    <property type="entry name" value="Immunoglobulins"/>
    <property type="match status" value="1"/>
</dbReference>
<evidence type="ECO:0000256" key="2">
    <source>
        <dbReference type="ARBA" id="ARBA00022801"/>
    </source>
</evidence>
<protein>
    <submittedName>
        <fullName evidence="6">Beta-glucosidase</fullName>
    </submittedName>
</protein>
<dbReference type="InterPro" id="IPR006311">
    <property type="entry name" value="TAT_signal"/>
</dbReference>
<dbReference type="Pfam" id="PF01915">
    <property type="entry name" value="Glyco_hydro_3_C"/>
    <property type="match status" value="1"/>
</dbReference>
<gene>
    <name evidence="6" type="ORF">G5C51_24905</name>
</gene>
<feature type="signal peptide" evidence="4">
    <location>
        <begin position="1"/>
        <end position="26"/>
    </location>
</feature>
<dbReference type="PROSITE" id="PS51318">
    <property type="entry name" value="TAT"/>
    <property type="match status" value="1"/>
</dbReference>
<keyword evidence="7" id="KW-1185">Reference proteome</keyword>
<dbReference type="Gene3D" id="3.20.20.300">
    <property type="entry name" value="Glycoside hydrolase, family 3, N-terminal domain"/>
    <property type="match status" value="1"/>
</dbReference>
<feature type="chain" id="PRO_5038677928" evidence="4">
    <location>
        <begin position="27"/>
        <end position="853"/>
    </location>
</feature>
<dbReference type="Gene3D" id="2.60.120.380">
    <property type="match status" value="1"/>
</dbReference>
<organism evidence="6 7">
    <name type="scientific">Streptomyces coryli</name>
    <dbReference type="NCBI Taxonomy" id="1128680"/>
    <lineage>
        <taxon>Bacteria</taxon>
        <taxon>Bacillati</taxon>
        <taxon>Actinomycetota</taxon>
        <taxon>Actinomycetes</taxon>
        <taxon>Kitasatosporales</taxon>
        <taxon>Streptomycetaceae</taxon>
        <taxon>Streptomyces</taxon>
    </lineage>
</organism>
<dbReference type="InterPro" id="IPR026891">
    <property type="entry name" value="Fn3-like"/>
</dbReference>
<dbReference type="InterPro" id="IPR050288">
    <property type="entry name" value="Cellulose_deg_GH3"/>
</dbReference>
<comment type="caution">
    <text evidence="6">The sequence shown here is derived from an EMBL/GenBank/DDBJ whole genome shotgun (WGS) entry which is preliminary data.</text>
</comment>
<dbReference type="Pfam" id="PF00933">
    <property type="entry name" value="Glyco_hydro_3"/>
    <property type="match status" value="1"/>
</dbReference>
<feature type="region of interest" description="Disordered" evidence="3">
    <location>
        <begin position="675"/>
        <end position="700"/>
    </location>
</feature>
<dbReference type="InterPro" id="IPR036881">
    <property type="entry name" value="Glyco_hydro_3_C_sf"/>
</dbReference>